<evidence type="ECO:0000313" key="2">
    <source>
        <dbReference type="Proteomes" id="UP000188268"/>
    </source>
</evidence>
<dbReference type="Gramene" id="OMO50016">
    <property type="protein sequence ID" value="OMO50016"/>
    <property type="gene ID" value="CCACVL1_30687"/>
</dbReference>
<comment type="caution">
    <text evidence="1">The sequence shown here is derived from an EMBL/GenBank/DDBJ whole genome shotgun (WGS) entry which is preliminary data.</text>
</comment>
<organism evidence="1 2">
    <name type="scientific">Corchorus capsularis</name>
    <name type="common">Jute</name>
    <dbReference type="NCBI Taxonomy" id="210143"/>
    <lineage>
        <taxon>Eukaryota</taxon>
        <taxon>Viridiplantae</taxon>
        <taxon>Streptophyta</taxon>
        <taxon>Embryophyta</taxon>
        <taxon>Tracheophyta</taxon>
        <taxon>Spermatophyta</taxon>
        <taxon>Magnoliopsida</taxon>
        <taxon>eudicotyledons</taxon>
        <taxon>Gunneridae</taxon>
        <taxon>Pentapetalae</taxon>
        <taxon>rosids</taxon>
        <taxon>malvids</taxon>
        <taxon>Malvales</taxon>
        <taxon>Malvaceae</taxon>
        <taxon>Grewioideae</taxon>
        <taxon>Apeibeae</taxon>
        <taxon>Corchorus</taxon>
    </lineage>
</organism>
<sequence length="29" mass="3136">MAAPSLYDKKIVCMILLDIILASKALETA</sequence>
<dbReference type="AlphaFoldDB" id="A0A1R3FW76"/>
<accession>A0A1R3FW76</accession>
<keyword evidence="2" id="KW-1185">Reference proteome</keyword>
<dbReference type="Proteomes" id="UP000188268">
    <property type="component" value="Unassembled WGS sequence"/>
</dbReference>
<gene>
    <name evidence="1" type="ORF">CCACVL1_30687</name>
</gene>
<name>A0A1R3FW76_COCAP</name>
<reference evidence="1 2" key="1">
    <citation type="submission" date="2013-09" db="EMBL/GenBank/DDBJ databases">
        <title>Corchorus capsularis genome sequencing.</title>
        <authorList>
            <person name="Alam M."/>
            <person name="Haque M.S."/>
            <person name="Islam M.S."/>
            <person name="Emdad E.M."/>
            <person name="Islam M.M."/>
            <person name="Ahmed B."/>
            <person name="Halim A."/>
            <person name="Hossen Q.M.M."/>
            <person name="Hossain M.Z."/>
            <person name="Ahmed R."/>
            <person name="Khan M.M."/>
            <person name="Islam R."/>
            <person name="Rashid M.M."/>
            <person name="Khan S.A."/>
            <person name="Rahman M.S."/>
            <person name="Alam M."/>
        </authorList>
    </citation>
    <scope>NUCLEOTIDE SEQUENCE [LARGE SCALE GENOMIC DNA]</scope>
    <source>
        <strain evidence="2">cv. CVL-1</strain>
        <tissue evidence="1">Whole seedling</tissue>
    </source>
</reference>
<evidence type="ECO:0000313" key="1">
    <source>
        <dbReference type="EMBL" id="OMO50016.1"/>
    </source>
</evidence>
<proteinExistence type="predicted"/>
<protein>
    <submittedName>
        <fullName evidence="1">Uncharacterized protein</fullName>
    </submittedName>
</protein>
<dbReference type="EMBL" id="AWWV01016306">
    <property type="protein sequence ID" value="OMO50016.1"/>
    <property type="molecule type" value="Genomic_DNA"/>
</dbReference>